<evidence type="ECO:0000313" key="1">
    <source>
        <dbReference type="EMBL" id="MBG6139254.1"/>
    </source>
</evidence>
<dbReference type="Proteomes" id="UP000622552">
    <property type="component" value="Unassembled WGS sequence"/>
</dbReference>
<protein>
    <submittedName>
        <fullName evidence="1">DNA-binding protein YbaB</fullName>
    </submittedName>
</protein>
<keyword evidence="2" id="KW-1185">Reference proteome</keyword>
<evidence type="ECO:0000313" key="2">
    <source>
        <dbReference type="Proteomes" id="UP000622552"/>
    </source>
</evidence>
<dbReference type="InterPro" id="IPR036894">
    <property type="entry name" value="YbaB-like_sf"/>
</dbReference>
<dbReference type="RefSeq" id="WP_197005929.1">
    <property type="nucleotide sequence ID" value="NZ_BONS01000012.1"/>
</dbReference>
<proteinExistence type="predicted"/>
<name>A0A8J7GHI7_9ACTN</name>
<reference evidence="1" key="1">
    <citation type="submission" date="2020-11" db="EMBL/GenBank/DDBJ databases">
        <title>Sequencing the genomes of 1000 actinobacteria strains.</title>
        <authorList>
            <person name="Klenk H.-P."/>
        </authorList>
    </citation>
    <scope>NUCLEOTIDE SEQUENCE</scope>
    <source>
        <strain evidence="1">DSM 45356</strain>
    </source>
</reference>
<comment type="caution">
    <text evidence="1">The sequence shown here is derived from an EMBL/GenBank/DDBJ whole genome shotgun (WGS) entry which is preliminary data.</text>
</comment>
<dbReference type="GO" id="GO:0003677">
    <property type="term" value="F:DNA binding"/>
    <property type="evidence" value="ECO:0007669"/>
    <property type="project" value="UniProtKB-KW"/>
</dbReference>
<dbReference type="SUPFAM" id="SSF82607">
    <property type="entry name" value="YbaB-like"/>
    <property type="match status" value="1"/>
</dbReference>
<dbReference type="AlphaFoldDB" id="A0A8J7GHI7"/>
<sequence>MPPEYDPAWTDEAVARYERIEARQVAYERAVRAVEVIVRSPDGNVEVTVAADGEIRAVTVDGHSRADILETLRSAREAATWAREKVRAKELGDYPPLVPR</sequence>
<dbReference type="EMBL" id="JADOUF010000001">
    <property type="protein sequence ID" value="MBG6139254.1"/>
    <property type="molecule type" value="Genomic_DNA"/>
</dbReference>
<gene>
    <name evidence="1" type="ORF">IW245_005448</name>
</gene>
<accession>A0A8J7GHI7</accession>
<organism evidence="1 2">
    <name type="scientific">Longispora fulva</name>
    <dbReference type="NCBI Taxonomy" id="619741"/>
    <lineage>
        <taxon>Bacteria</taxon>
        <taxon>Bacillati</taxon>
        <taxon>Actinomycetota</taxon>
        <taxon>Actinomycetes</taxon>
        <taxon>Micromonosporales</taxon>
        <taxon>Micromonosporaceae</taxon>
        <taxon>Longispora</taxon>
    </lineage>
</organism>
<keyword evidence="1" id="KW-0238">DNA-binding</keyword>